<keyword evidence="7" id="KW-0223">Dioxygenase</keyword>
<evidence type="ECO:0000256" key="5">
    <source>
        <dbReference type="ARBA" id="ARBA00023002"/>
    </source>
</evidence>
<dbReference type="GO" id="GO:0051213">
    <property type="term" value="F:dioxygenase activity"/>
    <property type="evidence" value="ECO:0007669"/>
    <property type="project" value="UniProtKB-KW"/>
</dbReference>
<accession>A0ABU1N4R3</accession>
<keyword evidence="3" id="KW-0479">Metal-binding</keyword>
<keyword evidence="4" id="KW-0862">Zinc</keyword>
<evidence type="ECO:0000256" key="2">
    <source>
        <dbReference type="ARBA" id="ARBA00007581"/>
    </source>
</evidence>
<dbReference type="Gene3D" id="3.40.830.10">
    <property type="entry name" value="LigB-like"/>
    <property type="match status" value="1"/>
</dbReference>
<dbReference type="NCBIfam" id="NF007914">
    <property type="entry name" value="PRK10628.1"/>
    <property type="match status" value="1"/>
</dbReference>
<dbReference type="CDD" id="cd07363">
    <property type="entry name" value="45_DOPA_Dioxygenase"/>
    <property type="match status" value="1"/>
</dbReference>
<dbReference type="SUPFAM" id="SSF53213">
    <property type="entry name" value="LigB-like"/>
    <property type="match status" value="1"/>
</dbReference>
<dbReference type="PANTHER" id="PTHR30096">
    <property type="entry name" value="4,5-DOPA DIOXYGENASE EXTRADIOL-LIKE PROTEIN"/>
    <property type="match status" value="1"/>
</dbReference>
<comment type="caution">
    <text evidence="7">The sequence shown here is derived from an EMBL/GenBank/DDBJ whole genome shotgun (WGS) entry which is preliminary data.</text>
</comment>
<comment type="similarity">
    <text evidence="2">Belongs to the DODA-type extradiol aromatic ring-opening dioxygenase family.</text>
</comment>
<reference evidence="7 8" key="1">
    <citation type="submission" date="2023-07" db="EMBL/GenBank/DDBJ databases">
        <title>Sorghum-associated microbial communities from plants grown in Nebraska, USA.</title>
        <authorList>
            <person name="Schachtman D."/>
        </authorList>
    </citation>
    <scope>NUCLEOTIDE SEQUENCE [LARGE SCALE GENOMIC DNA]</scope>
    <source>
        <strain evidence="7 8">DS2154</strain>
    </source>
</reference>
<gene>
    <name evidence="7" type="ORF">J2800_003831</name>
</gene>
<evidence type="ECO:0000313" key="7">
    <source>
        <dbReference type="EMBL" id="MDR6533070.1"/>
    </source>
</evidence>
<proteinExistence type="inferred from homology"/>
<evidence type="ECO:0000259" key="6">
    <source>
        <dbReference type="Pfam" id="PF02900"/>
    </source>
</evidence>
<dbReference type="EMBL" id="JAVDRL010000011">
    <property type="protein sequence ID" value="MDR6533070.1"/>
    <property type="molecule type" value="Genomic_DNA"/>
</dbReference>
<name>A0ABU1N4R3_9CAUL</name>
<evidence type="ECO:0000256" key="1">
    <source>
        <dbReference type="ARBA" id="ARBA00001947"/>
    </source>
</evidence>
<dbReference type="Pfam" id="PF02900">
    <property type="entry name" value="LigB"/>
    <property type="match status" value="1"/>
</dbReference>
<evidence type="ECO:0000313" key="8">
    <source>
        <dbReference type="Proteomes" id="UP001262754"/>
    </source>
</evidence>
<dbReference type="PIRSF" id="PIRSF006157">
    <property type="entry name" value="Doxgns_DODA"/>
    <property type="match status" value="1"/>
</dbReference>
<keyword evidence="8" id="KW-1185">Reference proteome</keyword>
<evidence type="ECO:0000256" key="3">
    <source>
        <dbReference type="ARBA" id="ARBA00022723"/>
    </source>
</evidence>
<dbReference type="InterPro" id="IPR004183">
    <property type="entry name" value="Xdiol_dOase_suB"/>
</dbReference>
<comment type="cofactor">
    <cofactor evidence="1">
        <name>Zn(2+)</name>
        <dbReference type="ChEBI" id="CHEBI:29105"/>
    </cofactor>
</comment>
<keyword evidence="5 7" id="KW-0560">Oxidoreductase</keyword>
<sequence length="257" mass="27934">MSARLPVLFLGHGSPMNAIEDNAWSRAWAALGTELPRPKAVLMVSAHWETRGASAVSASDRPETIHDFGGFPQALFDVRYDAPGDPALAERVAQLLSPDPVVQYPTRGLDHGAWGVLRPMYPDADVPVVQLSLDRGRPDRWHYEAGRRLAALRDEGVLIVGSGDIVHNLRAVNFRTGETPDWAPRFNETAKALIAAGDHDPLIDWRTLGPDADAAINSAEHYLPLLYVLGAQTPGEPVSFFTDDVFAAISMTSVRVG</sequence>
<dbReference type="EC" id="1.13.11.-" evidence="7"/>
<protein>
    <submittedName>
        <fullName evidence="7">4,5-DOPA dioxygenase extradiol</fullName>
        <ecNumber evidence="7">1.13.11.-</ecNumber>
    </submittedName>
</protein>
<dbReference type="PANTHER" id="PTHR30096:SF0">
    <property type="entry name" value="4,5-DOPA DIOXYGENASE EXTRADIOL-LIKE PROTEIN"/>
    <property type="match status" value="1"/>
</dbReference>
<dbReference type="RefSeq" id="WP_310033795.1">
    <property type="nucleotide sequence ID" value="NZ_JAVDRL010000011.1"/>
</dbReference>
<dbReference type="Proteomes" id="UP001262754">
    <property type="component" value="Unassembled WGS sequence"/>
</dbReference>
<evidence type="ECO:0000256" key="4">
    <source>
        <dbReference type="ARBA" id="ARBA00022833"/>
    </source>
</evidence>
<feature type="domain" description="Extradiol ring-cleavage dioxygenase class III enzyme subunit B" evidence="6">
    <location>
        <begin position="34"/>
        <end position="232"/>
    </location>
</feature>
<dbReference type="InterPro" id="IPR014436">
    <property type="entry name" value="Extradiol_dOase_DODA"/>
</dbReference>
<organism evidence="7 8">
    <name type="scientific">Caulobacter rhizosphaerae</name>
    <dbReference type="NCBI Taxonomy" id="2010972"/>
    <lineage>
        <taxon>Bacteria</taxon>
        <taxon>Pseudomonadati</taxon>
        <taxon>Pseudomonadota</taxon>
        <taxon>Alphaproteobacteria</taxon>
        <taxon>Caulobacterales</taxon>
        <taxon>Caulobacteraceae</taxon>
        <taxon>Caulobacter</taxon>
    </lineage>
</organism>